<dbReference type="RefSeq" id="WP_176965912.1">
    <property type="nucleotide sequence ID" value="NZ_CP058215.1"/>
</dbReference>
<dbReference type="EMBL" id="CP058215">
    <property type="protein sequence ID" value="QLC50857.1"/>
    <property type="molecule type" value="Genomic_DNA"/>
</dbReference>
<dbReference type="GeneID" id="55822362"/>
<keyword evidence="2" id="KW-1185">Reference proteome</keyword>
<organism evidence="1 2">
    <name type="scientific">Methanolobus zinderi</name>
    <dbReference type="NCBI Taxonomy" id="536044"/>
    <lineage>
        <taxon>Archaea</taxon>
        <taxon>Methanobacteriati</taxon>
        <taxon>Methanobacteriota</taxon>
        <taxon>Stenosarchaea group</taxon>
        <taxon>Methanomicrobia</taxon>
        <taxon>Methanosarcinales</taxon>
        <taxon>Methanosarcinaceae</taxon>
        <taxon>Methanolobus</taxon>
    </lineage>
</organism>
<reference evidence="1 2" key="1">
    <citation type="submission" date="2020-06" db="EMBL/GenBank/DDBJ databases">
        <title>Methanolobus halotolerans sp. nov., isolated from a saline lake Tus in Siberia.</title>
        <authorList>
            <person name="Shen Y."/>
            <person name="Chen S.-C."/>
            <person name="Lai M.-C."/>
            <person name="Huang H.-H."/>
            <person name="Chiu H.-H."/>
            <person name="Tang S.-L."/>
            <person name="Rogozin D.Y."/>
            <person name="Degermendzhy A.G."/>
        </authorList>
    </citation>
    <scope>NUCLEOTIDE SEQUENCE [LARGE SCALE GENOMIC DNA]</scope>
    <source>
        <strain evidence="1 2">DSM 21339</strain>
    </source>
</reference>
<dbReference type="KEGG" id="mzi:HWN40_11765"/>
<evidence type="ECO:0000313" key="1">
    <source>
        <dbReference type="EMBL" id="QLC50857.1"/>
    </source>
</evidence>
<evidence type="ECO:0000313" key="2">
    <source>
        <dbReference type="Proteomes" id="UP000509594"/>
    </source>
</evidence>
<gene>
    <name evidence="1" type="ORF">HWN40_11765</name>
</gene>
<protein>
    <submittedName>
        <fullName evidence="1">Uncharacterized protein</fullName>
    </submittedName>
</protein>
<dbReference type="AlphaFoldDB" id="A0A7D5EA03"/>
<sequence length="110" mass="12598">MGRKFSETDQKIFDKLAPELSGDTMSASGHNYPFILRPISHKVAESGEDFKNRLEKLDTDELDYLVQLAMEGKEDIRSLEEEDIDSFMEIVEEKLSTEKMKELKAKLGLV</sequence>
<dbReference type="OrthoDB" id="145370at2157"/>
<accession>A0A7D5EA03</accession>
<dbReference type="Proteomes" id="UP000509594">
    <property type="component" value="Chromosome"/>
</dbReference>
<name>A0A7D5EA03_9EURY</name>
<proteinExistence type="predicted"/>